<protein>
    <recommendedName>
        <fullName evidence="4">Tachykinin family protein</fullName>
    </recommendedName>
</protein>
<evidence type="ECO:0000313" key="2">
    <source>
        <dbReference type="EMBL" id="KAF2421150.1"/>
    </source>
</evidence>
<accession>A0A9P4NH45</accession>
<gene>
    <name evidence="2" type="ORF">EJ08DRAFT_653562</name>
</gene>
<dbReference type="EMBL" id="MU007101">
    <property type="protein sequence ID" value="KAF2421150.1"/>
    <property type="molecule type" value="Genomic_DNA"/>
</dbReference>
<sequence length="483" mass="54527">MEVRASPASSREAPFKPFEFITFSKPNESKEDARRRIRRAAAAGPRRRTKKEKLMQNEVVLDIAAPSPRDVPIGQSKQLHIIASAQSTEFKSSPSSILSASRIDPFFSYPIDMSPRDLELYNHLFDGTCNKFRTMRDIGFFTRIRESTGFLQVISSSSWSLAHLKNTGDKSEYLHYNDRAMKQLQRRIRDPAHSLGIDVVLGIMTFVCFANLSQNKATLRIHLAGLQDIVERRGGLLTLDPDPTIKMMLFLTAVNSAHMDDIVPIFPLPAGITSQYNKIPQFPIRNLDPPDSGSSLDDDPVIQRTIADMAEINSQIRLGLHFRNLWADPNFANYHLLPLLHGLLSQPRPITLDLSGTSLRLECFRLAAILYVTSIRERFGFDDGSENLYVLKIKAFLGGDLPNWHGENVYLMWILLNAAVSSQTLSTVCQNWFLSRLYQVASLEGITSVKELRSAMIGFCWSEKALGDRWVLLTEENFTKHVG</sequence>
<dbReference type="PANTHER" id="PTHR37540">
    <property type="entry name" value="TRANSCRIPTION FACTOR (ACR-2), PUTATIVE-RELATED-RELATED"/>
    <property type="match status" value="1"/>
</dbReference>
<feature type="compositionally biased region" description="Basic residues" evidence="1">
    <location>
        <begin position="35"/>
        <end position="51"/>
    </location>
</feature>
<dbReference type="PANTHER" id="PTHR37540:SF5">
    <property type="entry name" value="TRANSCRIPTION FACTOR DOMAIN-CONTAINING PROTEIN"/>
    <property type="match status" value="1"/>
</dbReference>
<dbReference type="OrthoDB" id="4159781at2759"/>
<keyword evidence="3" id="KW-1185">Reference proteome</keyword>
<dbReference type="AlphaFoldDB" id="A0A9P4NH45"/>
<name>A0A9P4NH45_9PEZI</name>
<feature type="region of interest" description="Disordered" evidence="1">
    <location>
        <begin position="27"/>
        <end position="51"/>
    </location>
</feature>
<organism evidence="2 3">
    <name type="scientific">Tothia fuscella</name>
    <dbReference type="NCBI Taxonomy" id="1048955"/>
    <lineage>
        <taxon>Eukaryota</taxon>
        <taxon>Fungi</taxon>
        <taxon>Dikarya</taxon>
        <taxon>Ascomycota</taxon>
        <taxon>Pezizomycotina</taxon>
        <taxon>Dothideomycetes</taxon>
        <taxon>Pleosporomycetidae</taxon>
        <taxon>Venturiales</taxon>
        <taxon>Cylindrosympodiaceae</taxon>
        <taxon>Tothia</taxon>
    </lineage>
</organism>
<evidence type="ECO:0000313" key="3">
    <source>
        <dbReference type="Proteomes" id="UP000800235"/>
    </source>
</evidence>
<dbReference type="Pfam" id="PF11951">
    <property type="entry name" value="Fungal_trans_2"/>
    <property type="match status" value="1"/>
</dbReference>
<evidence type="ECO:0008006" key="4">
    <source>
        <dbReference type="Google" id="ProtNLM"/>
    </source>
</evidence>
<proteinExistence type="predicted"/>
<evidence type="ECO:0000256" key="1">
    <source>
        <dbReference type="SAM" id="MobiDB-lite"/>
    </source>
</evidence>
<comment type="caution">
    <text evidence="2">The sequence shown here is derived from an EMBL/GenBank/DDBJ whole genome shotgun (WGS) entry which is preliminary data.</text>
</comment>
<dbReference type="InterPro" id="IPR021858">
    <property type="entry name" value="Fun_TF"/>
</dbReference>
<dbReference type="Proteomes" id="UP000800235">
    <property type="component" value="Unassembled WGS sequence"/>
</dbReference>
<reference evidence="2" key="1">
    <citation type="journal article" date="2020" name="Stud. Mycol.">
        <title>101 Dothideomycetes genomes: a test case for predicting lifestyles and emergence of pathogens.</title>
        <authorList>
            <person name="Haridas S."/>
            <person name="Albert R."/>
            <person name="Binder M."/>
            <person name="Bloem J."/>
            <person name="Labutti K."/>
            <person name="Salamov A."/>
            <person name="Andreopoulos B."/>
            <person name="Baker S."/>
            <person name="Barry K."/>
            <person name="Bills G."/>
            <person name="Bluhm B."/>
            <person name="Cannon C."/>
            <person name="Castanera R."/>
            <person name="Culley D."/>
            <person name="Daum C."/>
            <person name="Ezra D."/>
            <person name="Gonzalez J."/>
            <person name="Henrissat B."/>
            <person name="Kuo A."/>
            <person name="Liang C."/>
            <person name="Lipzen A."/>
            <person name="Lutzoni F."/>
            <person name="Magnuson J."/>
            <person name="Mondo S."/>
            <person name="Nolan M."/>
            <person name="Ohm R."/>
            <person name="Pangilinan J."/>
            <person name="Park H.-J."/>
            <person name="Ramirez L."/>
            <person name="Alfaro M."/>
            <person name="Sun H."/>
            <person name="Tritt A."/>
            <person name="Yoshinaga Y."/>
            <person name="Zwiers L.-H."/>
            <person name="Turgeon B."/>
            <person name="Goodwin S."/>
            <person name="Spatafora J."/>
            <person name="Crous P."/>
            <person name="Grigoriev I."/>
        </authorList>
    </citation>
    <scope>NUCLEOTIDE SEQUENCE</scope>
    <source>
        <strain evidence="2">CBS 130266</strain>
    </source>
</reference>